<feature type="domain" description="UBA" evidence="2">
    <location>
        <begin position="127"/>
        <end position="179"/>
    </location>
</feature>
<sequence>MSPASKSKSKDKRVAGKEPQKSSTKPTLIANTGGGVPTSGYNPLLGTFHALETEDHIGNSVGMGVEYDSLSNNGSWSGESEDHKEKNTQGSSRQETAAPGVDNDKREKIRQKNEKKHQRQKERRAQELHERCSGYLMSRKLEGLAQQLVAMGFSSERATMALILNEGKVEQSVAWLFEGGEEADNQREPNNLDAGGNLKIDISEELAQITEMEMKFKCSKQEVERAIVACEGDLEQAAETLKNQKQEQPPAAPPKLEENGDPLTIANGNSKVMSYNSSMSSRTQSKAIYIQQRTDDNRDFNYTKMGVTVGPSSVDPGIKSLQLLKKIPPNSDWTKQQQVTSSVEKRWPVGGSNPSVSYSLTSPLQAAPPPPKTDSRYANIGTELKNLQLGSVREPVIMMQRPKSKHIPMSVSSTLSASVADWNPNVVEPVMNMNTNGFHNGPATTRSFNTSSHVNSVSNGQIQQGSMNHYNNGAPASSLGLFSGLGSNGCSGPSSPVDWNTCESQQFDYTNIDWSLDRLPLPPSSSPRTNGMWMSSTNSVDHYALGRGGKTSTRPPTGIMSNGNNGISVGGLHPDGVGAVGSETSAGSSREWSSPFEEKELFSFPRQFVSSPSL</sequence>
<feature type="region of interest" description="Disordered" evidence="1">
    <location>
        <begin position="241"/>
        <end position="269"/>
    </location>
</feature>
<evidence type="ECO:0000313" key="4">
    <source>
        <dbReference type="Proteomes" id="UP000245207"/>
    </source>
</evidence>
<keyword evidence="4" id="KW-1185">Reference proteome</keyword>
<feature type="region of interest" description="Disordered" evidence="1">
    <location>
        <begin position="1"/>
        <end position="45"/>
    </location>
</feature>
<feature type="region of interest" description="Disordered" evidence="1">
    <location>
        <begin position="60"/>
        <end position="127"/>
    </location>
</feature>
<dbReference type="PROSITE" id="PS50030">
    <property type="entry name" value="UBA"/>
    <property type="match status" value="1"/>
</dbReference>
<evidence type="ECO:0000256" key="1">
    <source>
        <dbReference type="SAM" id="MobiDB-lite"/>
    </source>
</evidence>
<feature type="compositionally biased region" description="Basic and acidic residues" evidence="1">
    <location>
        <begin position="102"/>
        <end position="112"/>
    </location>
</feature>
<dbReference type="PANTHER" id="PTHR35294">
    <property type="entry name" value="UBIQUITIN-ASSOCIATED/TRANSLATION ELONGATION FACTOR EF1B PROTEIN"/>
    <property type="match status" value="1"/>
</dbReference>
<evidence type="ECO:0000313" key="3">
    <source>
        <dbReference type="EMBL" id="PWA60530.1"/>
    </source>
</evidence>
<dbReference type="Gene3D" id="1.10.8.10">
    <property type="entry name" value="DNA helicase RuvA subunit, C-terminal domain"/>
    <property type="match status" value="1"/>
</dbReference>
<evidence type="ECO:0000259" key="2">
    <source>
        <dbReference type="PROSITE" id="PS50030"/>
    </source>
</evidence>
<feature type="region of interest" description="Disordered" evidence="1">
    <location>
        <begin position="332"/>
        <end position="375"/>
    </location>
</feature>
<dbReference type="STRING" id="35608.A0A2U1MGY6"/>
<proteinExistence type="predicted"/>
<reference evidence="3 4" key="1">
    <citation type="journal article" date="2018" name="Mol. Plant">
        <title>The genome of Artemisia annua provides insight into the evolution of Asteraceae family and artemisinin biosynthesis.</title>
        <authorList>
            <person name="Shen Q."/>
            <person name="Zhang L."/>
            <person name="Liao Z."/>
            <person name="Wang S."/>
            <person name="Yan T."/>
            <person name="Shi P."/>
            <person name="Liu M."/>
            <person name="Fu X."/>
            <person name="Pan Q."/>
            <person name="Wang Y."/>
            <person name="Lv Z."/>
            <person name="Lu X."/>
            <person name="Zhang F."/>
            <person name="Jiang W."/>
            <person name="Ma Y."/>
            <person name="Chen M."/>
            <person name="Hao X."/>
            <person name="Li L."/>
            <person name="Tang Y."/>
            <person name="Lv G."/>
            <person name="Zhou Y."/>
            <person name="Sun X."/>
            <person name="Brodelius P.E."/>
            <person name="Rose J.K.C."/>
            <person name="Tang K."/>
        </authorList>
    </citation>
    <scope>NUCLEOTIDE SEQUENCE [LARGE SCALE GENOMIC DNA]</scope>
    <source>
        <strain evidence="4">cv. Huhao1</strain>
        <tissue evidence="3">Leaf</tissue>
    </source>
</reference>
<dbReference type="SMART" id="SM00165">
    <property type="entry name" value="UBA"/>
    <property type="match status" value="2"/>
</dbReference>
<dbReference type="InterPro" id="IPR009060">
    <property type="entry name" value="UBA-like_sf"/>
</dbReference>
<dbReference type="Pfam" id="PF22562">
    <property type="entry name" value="UBA_7"/>
    <property type="match status" value="1"/>
</dbReference>
<organism evidence="3 4">
    <name type="scientific">Artemisia annua</name>
    <name type="common">Sweet wormwood</name>
    <dbReference type="NCBI Taxonomy" id="35608"/>
    <lineage>
        <taxon>Eukaryota</taxon>
        <taxon>Viridiplantae</taxon>
        <taxon>Streptophyta</taxon>
        <taxon>Embryophyta</taxon>
        <taxon>Tracheophyta</taxon>
        <taxon>Spermatophyta</taxon>
        <taxon>Magnoliopsida</taxon>
        <taxon>eudicotyledons</taxon>
        <taxon>Gunneridae</taxon>
        <taxon>Pentapetalae</taxon>
        <taxon>asterids</taxon>
        <taxon>campanulids</taxon>
        <taxon>Asterales</taxon>
        <taxon>Asteraceae</taxon>
        <taxon>Asteroideae</taxon>
        <taxon>Anthemideae</taxon>
        <taxon>Artemisiinae</taxon>
        <taxon>Artemisia</taxon>
    </lineage>
</organism>
<feature type="compositionally biased region" description="Polar residues" evidence="1">
    <location>
        <begin position="69"/>
        <end position="78"/>
    </location>
</feature>
<feature type="compositionally biased region" description="Polar residues" evidence="1">
    <location>
        <begin position="332"/>
        <end position="342"/>
    </location>
</feature>
<name>A0A2U1MGY6_ARTAN</name>
<feature type="compositionally biased region" description="Basic residues" evidence="1">
    <location>
        <begin position="113"/>
        <end position="122"/>
    </location>
</feature>
<dbReference type="AlphaFoldDB" id="A0A2U1MGY6"/>
<gene>
    <name evidence="3" type="ORF">CTI12_AA365530</name>
</gene>
<dbReference type="PANTHER" id="PTHR35294:SF1">
    <property type="entry name" value="OS05G0409000 PROTEIN"/>
    <property type="match status" value="1"/>
</dbReference>
<feature type="compositionally biased region" description="Polar residues" evidence="1">
    <location>
        <begin position="352"/>
        <end position="364"/>
    </location>
</feature>
<dbReference type="InterPro" id="IPR015940">
    <property type="entry name" value="UBA"/>
</dbReference>
<accession>A0A2U1MGY6</accession>
<dbReference type="EMBL" id="PKPP01005331">
    <property type="protein sequence ID" value="PWA60530.1"/>
    <property type="molecule type" value="Genomic_DNA"/>
</dbReference>
<feature type="compositionally biased region" description="Polar residues" evidence="1">
    <location>
        <begin position="21"/>
        <end position="30"/>
    </location>
</feature>
<dbReference type="SUPFAM" id="SSF46934">
    <property type="entry name" value="UBA-like"/>
    <property type="match status" value="1"/>
</dbReference>
<dbReference type="OrthoDB" id="515654at2759"/>
<comment type="caution">
    <text evidence="3">The sequence shown here is derived from an EMBL/GenBank/DDBJ whole genome shotgun (WGS) entry which is preliminary data.</text>
</comment>
<protein>
    <submittedName>
        <fullName evidence="3">UBA-like protein</fullName>
    </submittedName>
</protein>
<dbReference type="Proteomes" id="UP000245207">
    <property type="component" value="Unassembled WGS sequence"/>
</dbReference>